<evidence type="ECO:0000313" key="3">
    <source>
        <dbReference type="EMBL" id="GGZ63032.1"/>
    </source>
</evidence>
<feature type="region of interest" description="Disordered" evidence="1">
    <location>
        <begin position="133"/>
        <end position="156"/>
    </location>
</feature>
<feature type="region of interest" description="Disordered" evidence="1">
    <location>
        <begin position="91"/>
        <end position="114"/>
    </location>
</feature>
<keyword evidence="2" id="KW-0732">Signal</keyword>
<feature type="chain" id="PRO_5045708948" description="Secreted protein" evidence="2">
    <location>
        <begin position="18"/>
        <end position="156"/>
    </location>
</feature>
<proteinExistence type="predicted"/>
<dbReference type="EMBL" id="BMXY01000001">
    <property type="protein sequence ID" value="GGZ63032.1"/>
    <property type="molecule type" value="Genomic_DNA"/>
</dbReference>
<sequence>MRLALLPLLLVAGSAWAQDACTALARNATAPATMPALAPELTAPAPVLGAPSGVLAQAFDETQTLDAVLLRMRIDKCRATASAAPAGQFVPGTDPASYKPKTEFDNTPWRFDMNQNGKRMTADEFDAWMKARGVRVAKGAQPATPPPPPPADAEKK</sequence>
<comment type="caution">
    <text evidence="3">The sequence shown here is derived from an EMBL/GenBank/DDBJ whole genome shotgun (WGS) entry which is preliminary data.</text>
</comment>
<evidence type="ECO:0000256" key="2">
    <source>
        <dbReference type="SAM" id="SignalP"/>
    </source>
</evidence>
<evidence type="ECO:0000313" key="4">
    <source>
        <dbReference type="Proteomes" id="UP000643403"/>
    </source>
</evidence>
<dbReference type="RefSeq" id="WP_189448642.1">
    <property type="nucleotide sequence ID" value="NZ_BMXY01000001.1"/>
</dbReference>
<dbReference type="Proteomes" id="UP000643403">
    <property type="component" value="Unassembled WGS sequence"/>
</dbReference>
<keyword evidence="4" id="KW-1185">Reference proteome</keyword>
<name>A0ABQ3C073_9GAMM</name>
<reference evidence="4" key="1">
    <citation type="journal article" date="2019" name="Int. J. Syst. Evol. Microbiol.">
        <title>The Global Catalogue of Microorganisms (GCM) 10K type strain sequencing project: providing services to taxonomists for standard genome sequencing and annotation.</title>
        <authorList>
            <consortium name="The Broad Institute Genomics Platform"/>
            <consortium name="The Broad Institute Genome Sequencing Center for Infectious Disease"/>
            <person name="Wu L."/>
            <person name="Ma J."/>
        </authorList>
    </citation>
    <scope>NUCLEOTIDE SEQUENCE [LARGE SCALE GENOMIC DNA]</scope>
    <source>
        <strain evidence="4">KCTC 22558</strain>
    </source>
</reference>
<feature type="signal peptide" evidence="2">
    <location>
        <begin position="1"/>
        <end position="17"/>
    </location>
</feature>
<evidence type="ECO:0000256" key="1">
    <source>
        <dbReference type="SAM" id="MobiDB-lite"/>
    </source>
</evidence>
<feature type="compositionally biased region" description="Pro residues" evidence="1">
    <location>
        <begin position="143"/>
        <end position="156"/>
    </location>
</feature>
<evidence type="ECO:0008006" key="5">
    <source>
        <dbReference type="Google" id="ProtNLM"/>
    </source>
</evidence>
<gene>
    <name evidence="3" type="ORF">GCM10008101_16580</name>
</gene>
<accession>A0ABQ3C073</accession>
<protein>
    <recommendedName>
        <fullName evidence="5">Secreted protein</fullName>
    </recommendedName>
</protein>
<organism evidence="3 4">
    <name type="scientific">Cognatilysobacter xinjiangensis</name>
    <dbReference type="NCBI Taxonomy" id="546892"/>
    <lineage>
        <taxon>Bacteria</taxon>
        <taxon>Pseudomonadati</taxon>
        <taxon>Pseudomonadota</taxon>
        <taxon>Gammaproteobacteria</taxon>
        <taxon>Lysobacterales</taxon>
        <taxon>Lysobacteraceae</taxon>
        <taxon>Cognatilysobacter</taxon>
    </lineage>
</organism>